<organism evidence="6 7">
    <name type="scientific">Leucocoprinus leucothites</name>
    <dbReference type="NCBI Taxonomy" id="201217"/>
    <lineage>
        <taxon>Eukaryota</taxon>
        <taxon>Fungi</taxon>
        <taxon>Dikarya</taxon>
        <taxon>Basidiomycota</taxon>
        <taxon>Agaricomycotina</taxon>
        <taxon>Agaricomycetes</taxon>
        <taxon>Agaricomycetidae</taxon>
        <taxon>Agaricales</taxon>
        <taxon>Agaricineae</taxon>
        <taxon>Agaricaceae</taxon>
        <taxon>Leucocoprinus</taxon>
    </lineage>
</organism>
<keyword evidence="4" id="KW-0175">Coiled coil</keyword>
<accession>A0A8H5G9B2</accession>
<evidence type="ECO:0000256" key="4">
    <source>
        <dbReference type="SAM" id="Coils"/>
    </source>
</evidence>
<keyword evidence="7" id="KW-1185">Reference proteome</keyword>
<dbReference type="InterPro" id="IPR036291">
    <property type="entry name" value="NAD(P)-bd_dom_sf"/>
</dbReference>
<comment type="similarity">
    <text evidence="1">Belongs to the short-chain dehydrogenases/reductases (SDR) family.</text>
</comment>
<feature type="region of interest" description="Disordered" evidence="5">
    <location>
        <begin position="471"/>
        <end position="720"/>
    </location>
</feature>
<reference evidence="6 7" key="1">
    <citation type="journal article" date="2020" name="ISME J.">
        <title>Uncovering the hidden diversity of litter-decomposition mechanisms in mushroom-forming fungi.</title>
        <authorList>
            <person name="Floudas D."/>
            <person name="Bentzer J."/>
            <person name="Ahren D."/>
            <person name="Johansson T."/>
            <person name="Persson P."/>
            <person name="Tunlid A."/>
        </authorList>
    </citation>
    <scope>NUCLEOTIDE SEQUENCE [LARGE SCALE GENOMIC DNA]</scope>
    <source>
        <strain evidence="6 7">CBS 146.42</strain>
    </source>
</reference>
<feature type="coiled-coil region" evidence="4">
    <location>
        <begin position="367"/>
        <end position="429"/>
    </location>
</feature>
<feature type="compositionally biased region" description="Polar residues" evidence="5">
    <location>
        <begin position="510"/>
        <end position="521"/>
    </location>
</feature>
<dbReference type="GO" id="GO:0016491">
    <property type="term" value="F:oxidoreductase activity"/>
    <property type="evidence" value="ECO:0007669"/>
    <property type="project" value="UniProtKB-KW"/>
</dbReference>
<evidence type="ECO:0008006" key="8">
    <source>
        <dbReference type="Google" id="ProtNLM"/>
    </source>
</evidence>
<name>A0A8H5G9B2_9AGAR</name>
<dbReference type="InterPro" id="IPR002347">
    <property type="entry name" value="SDR_fam"/>
</dbReference>
<dbReference type="PRINTS" id="PR00081">
    <property type="entry name" value="GDHRDH"/>
</dbReference>
<keyword evidence="2" id="KW-0521">NADP</keyword>
<evidence type="ECO:0000313" key="6">
    <source>
        <dbReference type="EMBL" id="KAF5360753.1"/>
    </source>
</evidence>
<feature type="compositionally biased region" description="Low complexity" evidence="5">
    <location>
        <begin position="683"/>
        <end position="699"/>
    </location>
</feature>
<dbReference type="OrthoDB" id="191139at2759"/>
<evidence type="ECO:0000256" key="2">
    <source>
        <dbReference type="ARBA" id="ARBA00022857"/>
    </source>
</evidence>
<sequence length="720" mass="80299">MSIPHSWAHFRAIRLGPPLRQSLWLPRPAWTVDDIPDLTGKIAIVTGGNTGIGKETVKALLARNAKVYLACRTAEKAEDAIADLERTTGKKALFLPLDLASLKNVKTSAQEFLSKEKELHILINNAGVMFPPHSQVAEGYDLQFHTNVTGHWYLTKLLLPTLLETAKHSPPKSVRVVHVSSLAHYGASENGLDFGTFKDGPERNKFGSHLFYMQSKFGNIVVSNELHRRYSDQGLVSISLNPGNIDTGLYRHFDEDSVLRFLRKLAGTIYMYPPTFGAITQLYAATAEEAGNYGGKFLIPWARLGKARPESDDPQLGKELWRWLEEQFMANNKKADPSVLFSDSISAFTKSATKAFNEFQNHVRGDITRAEADTRQARNERDEALKALQESKKETQRYKDEILECKARLKEAELTISHHVENYALLQRETTQWKDQAKNWQEHFLRVEQERCSLASRMDEIVTERLIIPPITPKLPTTKSTTSTTTHSSATRPPTYHSVAPASSRETNHSRSPLPSQNSRSAGKPNKRKAPSQSELPPYTEVAQTPQITKAAAPAPSSANRSTRKPTTASSRSKKVAQAPPPLVPPKTSKEPSEPKQIFIRRVRAVVEVKQEEQSDEDLSEPPPPDSPEEPVLTPRRSRNARRVRPIVEDDDEYVPDDASQLGANYDAEDDELMIGAGDDLSFDISSSSSTRPSASKPSPNKKRKLNTSTSSKPKAKRKT</sequence>
<dbReference type="PANTHER" id="PTHR24320">
    <property type="entry name" value="RETINOL DEHYDROGENASE"/>
    <property type="match status" value="1"/>
</dbReference>
<comment type="caution">
    <text evidence="6">The sequence shown here is derived from an EMBL/GenBank/DDBJ whole genome shotgun (WGS) entry which is preliminary data.</text>
</comment>
<dbReference type="SUPFAM" id="SSF51735">
    <property type="entry name" value="NAD(P)-binding Rossmann-fold domains"/>
    <property type="match status" value="1"/>
</dbReference>
<protein>
    <recommendedName>
        <fullName evidence="8">NAD(P)-binding protein</fullName>
    </recommendedName>
</protein>
<dbReference type="Gene3D" id="3.40.50.720">
    <property type="entry name" value="NAD(P)-binding Rossmann-like Domain"/>
    <property type="match status" value="1"/>
</dbReference>
<feature type="compositionally biased region" description="Low complexity" evidence="5">
    <location>
        <begin position="474"/>
        <end position="495"/>
    </location>
</feature>
<dbReference type="Pfam" id="PF00106">
    <property type="entry name" value="adh_short"/>
    <property type="match status" value="1"/>
</dbReference>
<dbReference type="EMBL" id="JAACJO010000003">
    <property type="protein sequence ID" value="KAF5360753.1"/>
    <property type="molecule type" value="Genomic_DNA"/>
</dbReference>
<dbReference type="Proteomes" id="UP000559027">
    <property type="component" value="Unassembled WGS sequence"/>
</dbReference>
<evidence type="ECO:0000256" key="3">
    <source>
        <dbReference type="ARBA" id="ARBA00023002"/>
    </source>
</evidence>
<evidence type="ECO:0000313" key="7">
    <source>
        <dbReference type="Proteomes" id="UP000559027"/>
    </source>
</evidence>
<evidence type="ECO:0000256" key="5">
    <source>
        <dbReference type="SAM" id="MobiDB-lite"/>
    </source>
</evidence>
<dbReference type="AlphaFoldDB" id="A0A8H5G9B2"/>
<feature type="compositionally biased region" description="Basic residues" evidence="5">
    <location>
        <begin position="636"/>
        <end position="645"/>
    </location>
</feature>
<keyword evidence="3" id="KW-0560">Oxidoreductase</keyword>
<dbReference type="PANTHER" id="PTHR24320:SF236">
    <property type="entry name" value="SHORT-CHAIN DEHYDROGENASE-RELATED"/>
    <property type="match status" value="1"/>
</dbReference>
<gene>
    <name evidence="6" type="ORF">D9756_004713</name>
</gene>
<proteinExistence type="inferred from homology"/>
<evidence type="ECO:0000256" key="1">
    <source>
        <dbReference type="ARBA" id="ARBA00006484"/>
    </source>
</evidence>